<dbReference type="EMBL" id="CP071793">
    <property type="protein sequence ID" value="QTD49367.1"/>
    <property type="molecule type" value="Genomic_DNA"/>
</dbReference>
<keyword evidence="7" id="KW-0378">Hydrolase</keyword>
<dbReference type="Gene3D" id="2.60.40.1120">
    <property type="entry name" value="Carboxypeptidase-like, regulatory domain"/>
    <property type="match status" value="1"/>
</dbReference>
<dbReference type="KEGG" id="scor:J3U87_27600"/>
<dbReference type="SMART" id="SM00631">
    <property type="entry name" value="Zn_pept"/>
    <property type="match status" value="1"/>
</dbReference>
<evidence type="ECO:0000256" key="9">
    <source>
        <dbReference type="ARBA" id="ARBA00023049"/>
    </source>
</evidence>
<keyword evidence="16" id="KW-1185">Reference proteome</keyword>
<dbReference type="Proteomes" id="UP000663929">
    <property type="component" value="Chromosome"/>
</dbReference>
<dbReference type="InterPro" id="IPR057247">
    <property type="entry name" value="CARBOXYPEPT_ZN_2"/>
</dbReference>
<dbReference type="SUPFAM" id="SSF49452">
    <property type="entry name" value="Starch-binding domain-like"/>
    <property type="match status" value="1"/>
</dbReference>
<dbReference type="Pfam" id="PF20773">
    <property type="entry name" value="InhA-like_MAM"/>
    <property type="match status" value="1"/>
</dbReference>
<comment type="catalytic activity">
    <reaction evidence="10">
        <text>Releases a C-terminal residue, which may be hydrophobic or positively charged.</text>
        <dbReference type="EC" id="3.4.17.18"/>
    </reaction>
</comment>
<evidence type="ECO:0000256" key="3">
    <source>
        <dbReference type="ARBA" id="ARBA00022645"/>
    </source>
</evidence>
<dbReference type="GO" id="GO:0008270">
    <property type="term" value="F:zinc ion binding"/>
    <property type="evidence" value="ECO:0007669"/>
    <property type="project" value="InterPro"/>
</dbReference>
<evidence type="ECO:0000256" key="5">
    <source>
        <dbReference type="ARBA" id="ARBA00022723"/>
    </source>
</evidence>
<dbReference type="GO" id="GO:0004181">
    <property type="term" value="F:metallocarboxypeptidase activity"/>
    <property type="evidence" value="ECO:0007669"/>
    <property type="project" value="InterPro"/>
</dbReference>
<evidence type="ECO:0000256" key="6">
    <source>
        <dbReference type="ARBA" id="ARBA00022729"/>
    </source>
</evidence>
<evidence type="ECO:0000256" key="1">
    <source>
        <dbReference type="ARBA" id="ARBA00001947"/>
    </source>
</evidence>
<dbReference type="InterPro" id="IPR000834">
    <property type="entry name" value="Peptidase_M14"/>
</dbReference>
<dbReference type="PRINTS" id="PR00765">
    <property type="entry name" value="CRBOXYPTASEA"/>
</dbReference>
<evidence type="ECO:0000256" key="8">
    <source>
        <dbReference type="ARBA" id="ARBA00022833"/>
    </source>
</evidence>
<evidence type="ECO:0000259" key="14">
    <source>
        <dbReference type="PROSITE" id="PS52035"/>
    </source>
</evidence>
<evidence type="ECO:0000256" key="10">
    <source>
        <dbReference type="ARBA" id="ARBA00050859"/>
    </source>
</evidence>
<evidence type="ECO:0000313" key="16">
    <source>
        <dbReference type="Proteomes" id="UP000663929"/>
    </source>
</evidence>
<evidence type="ECO:0000256" key="12">
    <source>
        <dbReference type="PROSITE-ProRule" id="PRU01379"/>
    </source>
</evidence>
<dbReference type="PROSITE" id="PS00133">
    <property type="entry name" value="CARBOXYPEPT_ZN_2"/>
    <property type="match status" value="1"/>
</dbReference>
<feature type="domain" description="MAM" evidence="13">
    <location>
        <begin position="626"/>
        <end position="789"/>
    </location>
</feature>
<dbReference type="PANTHER" id="PTHR11705">
    <property type="entry name" value="PROTEASE FAMILY M14 CARBOXYPEPTIDASE A,B"/>
    <property type="match status" value="1"/>
</dbReference>
<name>A0A8A4TIP8_SULCO</name>
<keyword evidence="4" id="KW-0645">Protease</keyword>
<dbReference type="PANTHER" id="PTHR11705:SF119">
    <property type="entry name" value="OS02G0119300 PROTEIN"/>
    <property type="match status" value="1"/>
</dbReference>
<proteinExistence type="inferred from homology"/>
<dbReference type="AlphaFoldDB" id="A0A8A4TIP8"/>
<accession>A0A8A4TIP8</accession>
<gene>
    <name evidence="15" type="ORF">J3U87_27600</name>
</gene>
<keyword evidence="8" id="KW-0862">Zinc</keyword>
<dbReference type="RefSeq" id="WP_237379002.1">
    <property type="nucleotide sequence ID" value="NZ_CP071793.1"/>
</dbReference>
<dbReference type="GO" id="GO:0016020">
    <property type="term" value="C:membrane"/>
    <property type="evidence" value="ECO:0007669"/>
    <property type="project" value="InterPro"/>
</dbReference>
<keyword evidence="3 15" id="KW-0121">Carboxypeptidase</keyword>
<dbReference type="InterPro" id="IPR000998">
    <property type="entry name" value="MAM_dom"/>
</dbReference>
<evidence type="ECO:0000256" key="2">
    <source>
        <dbReference type="ARBA" id="ARBA00005988"/>
    </source>
</evidence>
<keyword evidence="9" id="KW-0482">Metalloprotease</keyword>
<feature type="domain" description="Peptidase M14" evidence="14">
    <location>
        <begin position="119"/>
        <end position="433"/>
    </location>
</feature>
<organism evidence="15 16">
    <name type="scientific">Sulfidibacter corallicola</name>
    <dbReference type="NCBI Taxonomy" id="2818388"/>
    <lineage>
        <taxon>Bacteria</taxon>
        <taxon>Pseudomonadati</taxon>
        <taxon>Acidobacteriota</taxon>
        <taxon>Holophagae</taxon>
        <taxon>Acanthopleuribacterales</taxon>
        <taxon>Acanthopleuribacteraceae</taxon>
        <taxon>Sulfidibacter</taxon>
    </lineage>
</organism>
<protein>
    <recommendedName>
        <fullName evidence="11">carboxypeptidase T</fullName>
        <ecNumber evidence="11">3.4.17.18</ecNumber>
    </recommendedName>
</protein>
<evidence type="ECO:0000256" key="11">
    <source>
        <dbReference type="ARBA" id="ARBA00066554"/>
    </source>
</evidence>
<evidence type="ECO:0000313" key="15">
    <source>
        <dbReference type="EMBL" id="QTD49367.1"/>
    </source>
</evidence>
<evidence type="ECO:0000259" key="13">
    <source>
        <dbReference type="PROSITE" id="PS50060"/>
    </source>
</evidence>
<dbReference type="Pfam" id="PF00246">
    <property type="entry name" value="Peptidase_M14"/>
    <property type="match status" value="1"/>
</dbReference>
<dbReference type="InterPro" id="IPR013784">
    <property type="entry name" value="Carb-bd-like_fold"/>
</dbReference>
<evidence type="ECO:0000256" key="4">
    <source>
        <dbReference type="ARBA" id="ARBA00022670"/>
    </source>
</evidence>
<dbReference type="InterPro" id="IPR013320">
    <property type="entry name" value="ConA-like_dom_sf"/>
</dbReference>
<keyword evidence="5" id="KW-0479">Metal-binding</keyword>
<dbReference type="Gene3D" id="2.60.120.260">
    <property type="entry name" value="Galactose-binding domain-like"/>
    <property type="match status" value="1"/>
</dbReference>
<comment type="cofactor">
    <cofactor evidence="1">
        <name>Zn(2+)</name>
        <dbReference type="ChEBI" id="CHEBI:29105"/>
    </cofactor>
</comment>
<dbReference type="Gene3D" id="3.40.630.10">
    <property type="entry name" value="Zn peptidases"/>
    <property type="match status" value="1"/>
</dbReference>
<feature type="active site" description="Proton donor/acceptor" evidence="12">
    <location>
        <position position="397"/>
    </location>
</feature>
<dbReference type="PROSITE" id="PS52035">
    <property type="entry name" value="PEPTIDASE_M14"/>
    <property type="match status" value="1"/>
</dbReference>
<keyword evidence="6" id="KW-0732">Signal</keyword>
<comment type="similarity">
    <text evidence="2 12">Belongs to the peptidase M14 family.</text>
</comment>
<evidence type="ECO:0000256" key="7">
    <source>
        <dbReference type="ARBA" id="ARBA00022801"/>
    </source>
</evidence>
<dbReference type="EC" id="3.4.17.18" evidence="11"/>
<dbReference type="GO" id="GO:0006508">
    <property type="term" value="P:proteolysis"/>
    <property type="evidence" value="ECO:0007669"/>
    <property type="project" value="UniProtKB-KW"/>
</dbReference>
<reference evidence="15" key="1">
    <citation type="submission" date="2021-03" db="EMBL/GenBank/DDBJ databases">
        <title>Acanthopleuribacteraceae sp. M133.</title>
        <authorList>
            <person name="Wang G."/>
        </authorList>
    </citation>
    <scope>NUCLEOTIDE SEQUENCE</scope>
    <source>
        <strain evidence="15">M133</strain>
    </source>
</reference>
<dbReference type="PROSITE" id="PS50060">
    <property type="entry name" value="MAM_2"/>
    <property type="match status" value="1"/>
</dbReference>
<dbReference type="GO" id="GO:0030246">
    <property type="term" value="F:carbohydrate binding"/>
    <property type="evidence" value="ECO:0007669"/>
    <property type="project" value="InterPro"/>
</dbReference>
<dbReference type="FunFam" id="3.40.630.10:FF:000084">
    <property type="entry name" value="Carboxypeptidase B2"/>
    <property type="match status" value="1"/>
</dbReference>
<sequence>MNNGLRLWASVLVLIYIASVDLFGQTRDFINETPYLEGPWFVRAYYADRDMLQKLSALHEPRMADRENGYVLVDISEEDIADLLALGLVLVVDEAATKRLKGPPAFRGVQRVGIPGFPCYPTVEETFSIAQELVTNHPDLAEWVDIGDSWEKLDNPEEGYDLMVLKLTNRNTAGDKPVWFSMSSVHAREYTTAPLMTQFARDLAAGYGVDADATWLLDTQEFHFLLIANPDGRKRAEAGQSWRKNADNDFCSGSSLRGIDLNRNFPFMWGCCGGSSGSACNETFRGPSAGSEPEASAIVNYVRTIFEDQRGDGVDDPAPDDASGIFFDMHSFSELVLWPYGFDTTEAPNGAALATLGRKMAFFNGYSPEKASQSFNTDGTTDDFAYGDLGIPAYTFELGTSFFQSCGFYENDILPKNLPALWYAARVARTPYLTPAGPDTFDVSLSAVAVLQGEAVNLTAELSDGRFNQSNGVEPTQTVAAAEYYVDMAPWEQGATGLPLASQDGAYDETQETVGVTLDSGALTTDRHTLYLRARDSDGNWGAVTAVFLYVLHPQLAPRIEGRVTQAETNQPLQATVTAGQFSTQTDETGHYSLTLPEGTYTLTVAADDHGSAQQTGVAAVEGEVLTRDFALQPICDQVTQDGEQGAAGWVASGTWALTDQVVHQGSFAWTDSPSGDYGNNRDMSLTSPSLSMAGVTNVRLTYWQRYDLESGYDYGIVEYRIAGGAWIEASRISGTNTTWNETEVALPDLDGEGEVQVRFRLTSDQGVTADGWYLDEIRLSGSGATCSETNFMDLIGRWPEGITVLDMVSRLE</sequence>
<dbReference type="GO" id="GO:0005615">
    <property type="term" value="C:extracellular space"/>
    <property type="evidence" value="ECO:0007669"/>
    <property type="project" value="TreeGrafter"/>
</dbReference>
<dbReference type="SUPFAM" id="SSF53187">
    <property type="entry name" value="Zn-dependent exopeptidases"/>
    <property type="match status" value="1"/>
</dbReference>
<dbReference type="Pfam" id="PF13620">
    <property type="entry name" value="CarboxypepD_reg"/>
    <property type="match status" value="1"/>
</dbReference>
<dbReference type="SUPFAM" id="SSF49899">
    <property type="entry name" value="Concanavalin A-like lectins/glucanases"/>
    <property type="match status" value="1"/>
</dbReference>